<feature type="signal peptide" evidence="1">
    <location>
        <begin position="1"/>
        <end position="21"/>
    </location>
</feature>
<name>A0A5N6ZB33_9EURO</name>
<dbReference type="OrthoDB" id="2507140at2759"/>
<evidence type="ECO:0008006" key="4">
    <source>
        <dbReference type="Google" id="ProtNLM"/>
    </source>
</evidence>
<accession>A0A5N6ZB33</accession>
<proteinExistence type="predicted"/>
<keyword evidence="1" id="KW-0732">Signal</keyword>
<dbReference type="AlphaFoldDB" id="A0A5N6ZB33"/>
<keyword evidence="3" id="KW-1185">Reference proteome</keyword>
<gene>
    <name evidence="2" type="ORF">BDV28DRAFT_130113</name>
</gene>
<evidence type="ECO:0000256" key="1">
    <source>
        <dbReference type="SAM" id="SignalP"/>
    </source>
</evidence>
<organism evidence="2 3">
    <name type="scientific">Aspergillus coremiiformis</name>
    <dbReference type="NCBI Taxonomy" id="138285"/>
    <lineage>
        <taxon>Eukaryota</taxon>
        <taxon>Fungi</taxon>
        <taxon>Dikarya</taxon>
        <taxon>Ascomycota</taxon>
        <taxon>Pezizomycotina</taxon>
        <taxon>Eurotiomycetes</taxon>
        <taxon>Eurotiomycetidae</taxon>
        <taxon>Eurotiales</taxon>
        <taxon>Aspergillaceae</taxon>
        <taxon>Aspergillus</taxon>
        <taxon>Aspergillus subgen. Circumdati</taxon>
    </lineage>
</organism>
<feature type="chain" id="PRO_5025032306" description="GPI anchored serine-threonine rich protein" evidence="1">
    <location>
        <begin position="22"/>
        <end position="164"/>
    </location>
</feature>
<evidence type="ECO:0000313" key="2">
    <source>
        <dbReference type="EMBL" id="KAE8354871.1"/>
    </source>
</evidence>
<protein>
    <recommendedName>
        <fullName evidence="4">GPI anchored serine-threonine rich protein</fullName>
    </recommendedName>
</protein>
<evidence type="ECO:0000313" key="3">
    <source>
        <dbReference type="Proteomes" id="UP000327118"/>
    </source>
</evidence>
<reference evidence="3" key="1">
    <citation type="submission" date="2019-04" db="EMBL/GenBank/DDBJ databases">
        <title>Friends and foes A comparative genomics studyof 23 Aspergillus species from section Flavi.</title>
        <authorList>
            <consortium name="DOE Joint Genome Institute"/>
            <person name="Kjaerbolling I."/>
            <person name="Vesth T."/>
            <person name="Frisvad J.C."/>
            <person name="Nybo J.L."/>
            <person name="Theobald S."/>
            <person name="Kildgaard S."/>
            <person name="Isbrandt T."/>
            <person name="Kuo A."/>
            <person name="Sato A."/>
            <person name="Lyhne E.K."/>
            <person name="Kogle M.E."/>
            <person name="Wiebenga A."/>
            <person name="Kun R.S."/>
            <person name="Lubbers R.J."/>
            <person name="Makela M.R."/>
            <person name="Barry K."/>
            <person name="Chovatia M."/>
            <person name="Clum A."/>
            <person name="Daum C."/>
            <person name="Haridas S."/>
            <person name="He G."/>
            <person name="LaButti K."/>
            <person name="Lipzen A."/>
            <person name="Mondo S."/>
            <person name="Riley R."/>
            <person name="Salamov A."/>
            <person name="Simmons B.A."/>
            <person name="Magnuson J.K."/>
            <person name="Henrissat B."/>
            <person name="Mortensen U.H."/>
            <person name="Larsen T.O."/>
            <person name="Devries R.P."/>
            <person name="Grigoriev I.V."/>
            <person name="Machida M."/>
            <person name="Baker S.E."/>
            <person name="Andersen M.R."/>
        </authorList>
    </citation>
    <scope>NUCLEOTIDE SEQUENCE [LARGE SCALE GENOMIC DNA]</scope>
    <source>
        <strain evidence="3">CBS 553.77</strain>
    </source>
</reference>
<sequence>MRLALTTILAGSLPLLAATQATRTAALPGTTGSSEDCAAQSIVDDCLERMRAQLSTCDLSDWKCLCEQQGNVVTCYNNCPGSAAAGPEQGKEQSWCNAAKSLPSSSTRIASSTSATATAAKETSSSSAAASTSTSSGAAALPTAALGTVERGMMLGVLLGVLGV</sequence>
<dbReference type="EMBL" id="ML739063">
    <property type="protein sequence ID" value="KAE8354871.1"/>
    <property type="molecule type" value="Genomic_DNA"/>
</dbReference>
<dbReference type="Proteomes" id="UP000327118">
    <property type="component" value="Unassembled WGS sequence"/>
</dbReference>